<name>A0A7J7DW05_TRIWF</name>
<evidence type="ECO:0000313" key="1">
    <source>
        <dbReference type="EMBL" id="KAF5750545.1"/>
    </source>
</evidence>
<organism evidence="1 2">
    <name type="scientific">Tripterygium wilfordii</name>
    <name type="common">Thunder God vine</name>
    <dbReference type="NCBI Taxonomy" id="458696"/>
    <lineage>
        <taxon>Eukaryota</taxon>
        <taxon>Viridiplantae</taxon>
        <taxon>Streptophyta</taxon>
        <taxon>Embryophyta</taxon>
        <taxon>Tracheophyta</taxon>
        <taxon>Spermatophyta</taxon>
        <taxon>Magnoliopsida</taxon>
        <taxon>eudicotyledons</taxon>
        <taxon>Gunneridae</taxon>
        <taxon>Pentapetalae</taxon>
        <taxon>rosids</taxon>
        <taxon>fabids</taxon>
        <taxon>Celastrales</taxon>
        <taxon>Celastraceae</taxon>
        <taxon>Tripterygium</taxon>
    </lineage>
</organism>
<dbReference type="InParanoid" id="A0A7J7DW05"/>
<dbReference type="AlphaFoldDB" id="A0A7J7DW05"/>
<gene>
    <name evidence="1" type="ORF">HS088_TW03G00883</name>
</gene>
<comment type="caution">
    <text evidence="1">The sequence shown here is derived from an EMBL/GenBank/DDBJ whole genome shotgun (WGS) entry which is preliminary data.</text>
</comment>
<dbReference type="EMBL" id="JAAARO010000003">
    <property type="protein sequence ID" value="KAF5750545.1"/>
    <property type="molecule type" value="Genomic_DNA"/>
</dbReference>
<protein>
    <submittedName>
        <fullName evidence="1">Uncharacterized protein</fullName>
    </submittedName>
</protein>
<keyword evidence="2" id="KW-1185">Reference proteome</keyword>
<proteinExistence type="predicted"/>
<dbReference type="Proteomes" id="UP000593562">
    <property type="component" value="Unassembled WGS sequence"/>
</dbReference>
<evidence type="ECO:0000313" key="2">
    <source>
        <dbReference type="Proteomes" id="UP000593562"/>
    </source>
</evidence>
<accession>A0A7J7DW05</accession>
<reference evidence="1 2" key="1">
    <citation type="journal article" date="2020" name="Nat. Commun.">
        <title>Genome of Tripterygium wilfordii and identification of cytochrome P450 involved in triptolide biosynthesis.</title>
        <authorList>
            <person name="Tu L."/>
            <person name="Su P."/>
            <person name="Zhang Z."/>
            <person name="Gao L."/>
            <person name="Wang J."/>
            <person name="Hu T."/>
            <person name="Zhou J."/>
            <person name="Zhang Y."/>
            <person name="Zhao Y."/>
            <person name="Liu Y."/>
            <person name="Song Y."/>
            <person name="Tong Y."/>
            <person name="Lu Y."/>
            <person name="Yang J."/>
            <person name="Xu C."/>
            <person name="Jia M."/>
            <person name="Peters R.J."/>
            <person name="Huang L."/>
            <person name="Gao W."/>
        </authorList>
    </citation>
    <scope>NUCLEOTIDE SEQUENCE [LARGE SCALE GENOMIC DNA]</scope>
    <source>
        <strain evidence="2">cv. XIE 37</strain>
        <tissue evidence="1">Leaf</tissue>
    </source>
</reference>
<sequence>MLSSVGAIEVLQNEIKILRSLSSPYVAEYLGDDASFDAGDSGLGLQVRSRREQPELPSLQHGSTELGSSWIDSKLTPSWLVVECGFWRTLLSDLTGECKSTMSWLLQVLEPQQCLKVWFFERNKLQEKSLL</sequence>